<dbReference type="InterPro" id="IPR009492">
    <property type="entry name" value="TniQ"/>
</dbReference>
<proteinExistence type="predicted"/>
<dbReference type="Pfam" id="PF06527">
    <property type="entry name" value="TniQ"/>
    <property type="match status" value="1"/>
</dbReference>
<evidence type="ECO:0000313" key="3">
    <source>
        <dbReference type="Proteomes" id="UP000199568"/>
    </source>
</evidence>
<sequence>MKKIAETQSVHIKSNLNIWQNTLPRLAIPNDDESLYSYLLKLDSINNFSPGSILDIIKNHNTGRVSLNRPGLFTVATVLNLPKLCELINLGIDDMLKLTLIPVIKKIFRVDNIYPKLIGYSPFFKICPNCIAEKNLPLVHVFNNISICFKHNTLLHHKCLCGNQVKIFSIESDSYCCPYCCTPYATLPIVKADVKNATYKKQLFYNNIYNSLLHDNISLIHDHEDIKAGFENRLQYLANLNEIPTKQIKNMLGYEISLTKNGHGLSNLSISKIAEMLYFFNCTVREFRDLEFAYNAQKIQSVHFKAEEKSVWKCPNIYCKYYNQKDKGNVKHYGNKTLKSDEVITERYCKVCGTRFIGNDIIQSYDYNPGLRVYDIERARSRISIWQEKLKNTCNDMIKQRVPITLTGAFKTSGIPIGKSYFADRLGLIAILEEYAQKQKEDFKKWSHELIGNEASFFLRRIYKRKNN</sequence>
<reference evidence="2 3" key="1">
    <citation type="submission" date="2016-10" db="EMBL/GenBank/DDBJ databases">
        <authorList>
            <person name="de Groot N.N."/>
        </authorList>
    </citation>
    <scope>NUCLEOTIDE SEQUENCE [LARGE SCALE GENOMIC DNA]</scope>
    <source>
        <strain evidence="2 3">DSM 18979</strain>
    </source>
</reference>
<feature type="domain" description="TniQ" evidence="1">
    <location>
        <begin position="29"/>
        <end position="155"/>
    </location>
</feature>
<evidence type="ECO:0000313" key="2">
    <source>
        <dbReference type="EMBL" id="SET61910.1"/>
    </source>
</evidence>
<keyword evidence="3" id="KW-1185">Reference proteome</keyword>
<organism evidence="2 3">
    <name type="scientific">Natronincola peptidivorans</name>
    <dbReference type="NCBI Taxonomy" id="426128"/>
    <lineage>
        <taxon>Bacteria</taxon>
        <taxon>Bacillati</taxon>
        <taxon>Bacillota</taxon>
        <taxon>Clostridia</taxon>
        <taxon>Peptostreptococcales</taxon>
        <taxon>Natronincolaceae</taxon>
        <taxon>Natronincola</taxon>
    </lineage>
</organism>
<protein>
    <submittedName>
        <fullName evidence="2">TniQ protein</fullName>
    </submittedName>
</protein>
<name>A0A1I0FU56_9FIRM</name>
<gene>
    <name evidence="2" type="ORF">SAMN05660297_02952</name>
</gene>
<dbReference type="AlphaFoldDB" id="A0A1I0FU56"/>
<dbReference type="Proteomes" id="UP000199568">
    <property type="component" value="Unassembled WGS sequence"/>
</dbReference>
<evidence type="ECO:0000259" key="1">
    <source>
        <dbReference type="Pfam" id="PF06527"/>
    </source>
</evidence>
<accession>A0A1I0FU56</accession>
<dbReference type="RefSeq" id="WP_170834835.1">
    <property type="nucleotide sequence ID" value="NZ_FOHU01000016.1"/>
</dbReference>
<dbReference type="EMBL" id="FOHU01000016">
    <property type="protein sequence ID" value="SET61910.1"/>
    <property type="molecule type" value="Genomic_DNA"/>
</dbReference>